<evidence type="ECO:0000256" key="8">
    <source>
        <dbReference type="ARBA" id="ARBA00023170"/>
    </source>
</evidence>
<evidence type="ECO:0000313" key="13">
    <source>
        <dbReference type="EMBL" id="CAJ0945408.1"/>
    </source>
</evidence>
<dbReference type="InterPro" id="IPR003961">
    <property type="entry name" value="FN3_dom"/>
</dbReference>
<feature type="region of interest" description="Disordered" evidence="10">
    <location>
        <begin position="310"/>
        <end position="331"/>
    </location>
</feature>
<evidence type="ECO:0000256" key="2">
    <source>
        <dbReference type="ARBA" id="ARBA00008921"/>
    </source>
</evidence>
<keyword evidence="7 11" id="KW-0472">Membrane</keyword>
<dbReference type="InterPro" id="IPR038717">
    <property type="entry name" value="Tc1-like_DDE_dom"/>
</dbReference>
<organism evidence="13 14">
    <name type="scientific">Ranitomeya imitator</name>
    <name type="common">mimic poison frog</name>
    <dbReference type="NCBI Taxonomy" id="111125"/>
    <lineage>
        <taxon>Eukaryota</taxon>
        <taxon>Metazoa</taxon>
        <taxon>Chordata</taxon>
        <taxon>Craniata</taxon>
        <taxon>Vertebrata</taxon>
        <taxon>Euteleostomi</taxon>
        <taxon>Amphibia</taxon>
        <taxon>Batrachia</taxon>
        <taxon>Anura</taxon>
        <taxon>Neobatrachia</taxon>
        <taxon>Hyloidea</taxon>
        <taxon>Dendrobatidae</taxon>
        <taxon>Dendrobatinae</taxon>
        <taxon>Ranitomeya</taxon>
    </lineage>
</organism>
<evidence type="ECO:0000313" key="14">
    <source>
        <dbReference type="Proteomes" id="UP001176940"/>
    </source>
</evidence>
<dbReference type="Gene3D" id="3.30.420.10">
    <property type="entry name" value="Ribonuclease H-like superfamily/Ribonuclease H"/>
    <property type="match status" value="1"/>
</dbReference>
<keyword evidence="14" id="KW-1185">Reference proteome</keyword>
<comment type="similarity">
    <text evidence="2">Belongs to the type I cytokine receptor family. Type 2 subfamily.</text>
</comment>
<evidence type="ECO:0000256" key="5">
    <source>
        <dbReference type="ARBA" id="ARBA00022737"/>
    </source>
</evidence>
<sequence length="331" mass="38140">MNKEWYQNVLQEQLLPTVQEQFGAQQCLFQHDGAPCHKAKVITKWLMEQNIEILGPWPGNSPDLNPIENLWSIIKRWEDKQKPTNSGKMQALIMQEWTAISQDLVQKLIESMPGRIAEVLKKKGNFTPGIPYYISVNVIYNNSCIRIFSTEAYRQEEVPTAAPNFTCHHLSDRNILVSWEEIPRLHRRGIISHYTIYINSTNTYKCYTVSNGSGNKTISGLLSETVYTIWMTASTRAGKRHHVLLIVPMVVIILLVCGTILCFFDCKTQFWPKIPKPEDKFKKLFMASNVNMWQPHQVSLNPLIAVVEEIEPPPQPPTPPHHQNHHHHQPH</sequence>
<keyword evidence="9" id="KW-0325">Glycoprotein</keyword>
<keyword evidence="5" id="KW-0677">Repeat</keyword>
<dbReference type="SMART" id="SM00060">
    <property type="entry name" value="FN3"/>
    <property type="match status" value="1"/>
</dbReference>
<evidence type="ECO:0000256" key="7">
    <source>
        <dbReference type="ARBA" id="ARBA00023136"/>
    </source>
</evidence>
<comment type="subcellular location">
    <subcellularLocation>
        <location evidence="1">Membrane</location>
        <topology evidence="1">Single-pass type I membrane protein</topology>
    </subcellularLocation>
</comment>
<evidence type="ECO:0000256" key="6">
    <source>
        <dbReference type="ARBA" id="ARBA00022989"/>
    </source>
</evidence>
<evidence type="ECO:0000259" key="12">
    <source>
        <dbReference type="PROSITE" id="PS50853"/>
    </source>
</evidence>
<dbReference type="Proteomes" id="UP001176940">
    <property type="component" value="Unassembled WGS sequence"/>
</dbReference>
<name>A0ABN9LR26_9NEOB</name>
<dbReference type="Pfam" id="PF00041">
    <property type="entry name" value="fn3"/>
    <property type="match status" value="1"/>
</dbReference>
<keyword evidence="4" id="KW-0732">Signal</keyword>
<evidence type="ECO:0000256" key="4">
    <source>
        <dbReference type="ARBA" id="ARBA00022729"/>
    </source>
</evidence>
<dbReference type="InterPro" id="IPR013783">
    <property type="entry name" value="Ig-like_fold"/>
</dbReference>
<keyword evidence="6 11" id="KW-1133">Transmembrane helix</keyword>
<protein>
    <recommendedName>
        <fullName evidence="12">Fibronectin type-III domain-containing protein</fullName>
    </recommendedName>
</protein>
<feature type="compositionally biased region" description="Basic residues" evidence="10">
    <location>
        <begin position="322"/>
        <end position="331"/>
    </location>
</feature>
<feature type="domain" description="Fibronectin type-III" evidence="12">
    <location>
        <begin position="161"/>
        <end position="253"/>
    </location>
</feature>
<comment type="caution">
    <text evidence="13">The sequence shown here is derived from an EMBL/GenBank/DDBJ whole genome shotgun (WGS) entry which is preliminary data.</text>
</comment>
<feature type="transmembrane region" description="Helical" evidence="11">
    <location>
        <begin position="243"/>
        <end position="264"/>
    </location>
</feature>
<dbReference type="PANTHER" id="PTHR48423">
    <property type="entry name" value="INTERLEUKIN-27 RECEPTOR SUBUNIT ALPHA"/>
    <property type="match status" value="1"/>
</dbReference>
<dbReference type="CDD" id="cd00063">
    <property type="entry name" value="FN3"/>
    <property type="match status" value="1"/>
</dbReference>
<dbReference type="InterPro" id="IPR036397">
    <property type="entry name" value="RNaseH_sf"/>
</dbReference>
<dbReference type="EMBL" id="CAUEEQ010023964">
    <property type="protein sequence ID" value="CAJ0945408.1"/>
    <property type="molecule type" value="Genomic_DNA"/>
</dbReference>
<evidence type="ECO:0000256" key="9">
    <source>
        <dbReference type="ARBA" id="ARBA00023180"/>
    </source>
</evidence>
<accession>A0ABN9LR26</accession>
<gene>
    <name evidence="13" type="ORF">RIMI_LOCUS10874323</name>
</gene>
<dbReference type="InterPro" id="IPR052672">
    <property type="entry name" value="Type1_Cytokine_Rcpt_Type2"/>
</dbReference>
<evidence type="ECO:0000256" key="11">
    <source>
        <dbReference type="SAM" id="Phobius"/>
    </source>
</evidence>
<keyword evidence="8" id="KW-0675">Receptor</keyword>
<evidence type="ECO:0000256" key="10">
    <source>
        <dbReference type="SAM" id="MobiDB-lite"/>
    </source>
</evidence>
<dbReference type="InterPro" id="IPR036116">
    <property type="entry name" value="FN3_sf"/>
</dbReference>
<dbReference type="Gene3D" id="2.60.40.10">
    <property type="entry name" value="Immunoglobulins"/>
    <property type="match status" value="1"/>
</dbReference>
<dbReference type="SUPFAM" id="SSF49265">
    <property type="entry name" value="Fibronectin type III"/>
    <property type="match status" value="1"/>
</dbReference>
<dbReference type="Pfam" id="PF13358">
    <property type="entry name" value="DDE_3"/>
    <property type="match status" value="1"/>
</dbReference>
<dbReference type="PROSITE" id="PS50853">
    <property type="entry name" value="FN3"/>
    <property type="match status" value="1"/>
</dbReference>
<dbReference type="PANTHER" id="PTHR48423:SF1">
    <property type="entry name" value="INTERLEUKIN-27 RECEPTOR SUBUNIT ALPHA"/>
    <property type="match status" value="1"/>
</dbReference>
<keyword evidence="3 11" id="KW-0812">Transmembrane</keyword>
<evidence type="ECO:0000256" key="3">
    <source>
        <dbReference type="ARBA" id="ARBA00022692"/>
    </source>
</evidence>
<reference evidence="13" key="1">
    <citation type="submission" date="2023-07" db="EMBL/GenBank/DDBJ databases">
        <authorList>
            <person name="Stuckert A."/>
        </authorList>
    </citation>
    <scope>NUCLEOTIDE SEQUENCE</scope>
</reference>
<proteinExistence type="inferred from homology"/>
<evidence type="ECO:0000256" key="1">
    <source>
        <dbReference type="ARBA" id="ARBA00004479"/>
    </source>
</evidence>